<dbReference type="PANTHER" id="PTHR10192:SF5">
    <property type="entry name" value="GEPHYRIN"/>
    <property type="match status" value="1"/>
</dbReference>
<comment type="catalytic activity">
    <reaction evidence="5">
        <text>adenylyl-molybdopterin + molybdate = Mo-molybdopterin + AMP + H(+)</text>
        <dbReference type="Rhea" id="RHEA:35047"/>
        <dbReference type="ChEBI" id="CHEBI:15378"/>
        <dbReference type="ChEBI" id="CHEBI:36264"/>
        <dbReference type="ChEBI" id="CHEBI:62727"/>
        <dbReference type="ChEBI" id="CHEBI:71302"/>
        <dbReference type="ChEBI" id="CHEBI:456215"/>
        <dbReference type="EC" id="2.10.1.1"/>
    </reaction>
</comment>
<dbReference type="Gene3D" id="3.90.105.10">
    <property type="entry name" value="Molybdopterin biosynthesis moea protein, domain 2"/>
    <property type="match status" value="1"/>
</dbReference>
<evidence type="ECO:0000256" key="2">
    <source>
        <dbReference type="ARBA" id="ARBA00005046"/>
    </source>
</evidence>
<dbReference type="NCBIfam" id="NF045515">
    <property type="entry name" value="Glp_gephyrin"/>
    <property type="match status" value="1"/>
</dbReference>
<dbReference type="SUPFAM" id="SSF53218">
    <property type="entry name" value="Molybdenum cofactor biosynthesis proteins"/>
    <property type="match status" value="1"/>
</dbReference>
<dbReference type="NCBIfam" id="TIGR00177">
    <property type="entry name" value="molyb_syn"/>
    <property type="match status" value="1"/>
</dbReference>
<comment type="cofactor">
    <cofactor evidence="6">
        <name>Mg(2+)</name>
        <dbReference type="ChEBI" id="CHEBI:18420"/>
    </cofactor>
</comment>
<dbReference type="PROSITE" id="PS01079">
    <property type="entry name" value="MOCF_BIOSYNTHESIS_2"/>
    <property type="match status" value="1"/>
</dbReference>
<dbReference type="SMART" id="SM00852">
    <property type="entry name" value="MoCF_biosynth"/>
    <property type="match status" value="1"/>
</dbReference>
<comment type="function">
    <text evidence="1 6">Catalyzes the insertion of molybdate into adenylated molybdopterin with the concomitant release of AMP.</text>
</comment>
<dbReference type="RefSeq" id="WP_345926543.1">
    <property type="nucleotide sequence ID" value="NZ_JBDIVF010000003.1"/>
</dbReference>
<name>A0ABV2CKJ9_9RHOO</name>
<keyword evidence="6" id="KW-0500">Molybdenum</keyword>
<accession>A0ABV2CKJ9</accession>
<dbReference type="Gene3D" id="2.170.190.11">
    <property type="entry name" value="Molybdopterin biosynthesis moea protein, domain 3"/>
    <property type="match status" value="1"/>
</dbReference>
<sequence length="397" mass="41454">MLSYEQALETLLADASLSSGSRMRVETLDPALALGRVLVAPVCSTLAVPPADNSAMDGYALRVADLVPGALLPVSQRVPAGSVPQALAAGTAARIFTGAPIPPGADCVVMQELCEAEGDAVRIAHQAKPGENIRRAGEDIACGAEIIPAGTRLAAAHLGLIASVGIASVEVVSRLRVAVFFTGDELVMPGRPLAAGQIYNSNRYVLLGLLGRLGCQVTDLGIVPDDLEATRQALRQAAAGHDLVMTCGGVSVGEEDHVKAALQAEGSLQTWKIAIKPGKPFALGRVGATPFIGLPGNPVSSFATFRMLAEPYVRRLQGETEVLPRAVSVRADFAWPRATPLREFLRVRRNAAGGLDLFPKQGSGVLSSCAWADGLVSHPPGQVIQPGELVSYIPFND</sequence>
<comment type="caution">
    <text evidence="8">The sequence shown here is derived from an EMBL/GenBank/DDBJ whole genome shotgun (WGS) entry which is preliminary data.</text>
</comment>
<evidence type="ECO:0000313" key="9">
    <source>
        <dbReference type="Proteomes" id="UP001548590"/>
    </source>
</evidence>
<dbReference type="EC" id="2.10.1.1" evidence="6"/>
<dbReference type="InterPro" id="IPR036425">
    <property type="entry name" value="MoaB/Mog-like_dom_sf"/>
</dbReference>
<feature type="domain" description="MoaB/Mog" evidence="7">
    <location>
        <begin position="178"/>
        <end position="315"/>
    </location>
</feature>
<keyword evidence="6" id="KW-0460">Magnesium</keyword>
<dbReference type="Gene3D" id="3.40.980.10">
    <property type="entry name" value="MoaB/Mog-like domain"/>
    <property type="match status" value="1"/>
</dbReference>
<dbReference type="InterPro" id="IPR036688">
    <property type="entry name" value="MoeA_C_domain_IV_sf"/>
</dbReference>
<evidence type="ECO:0000256" key="5">
    <source>
        <dbReference type="ARBA" id="ARBA00047317"/>
    </source>
</evidence>
<dbReference type="EMBL" id="JBEWLZ010000001">
    <property type="protein sequence ID" value="MET1488431.1"/>
    <property type="molecule type" value="Genomic_DNA"/>
</dbReference>
<dbReference type="CDD" id="cd00887">
    <property type="entry name" value="MoeA"/>
    <property type="match status" value="1"/>
</dbReference>
<dbReference type="Pfam" id="PF03453">
    <property type="entry name" value="MoeA_N"/>
    <property type="match status" value="1"/>
</dbReference>
<dbReference type="InterPro" id="IPR001453">
    <property type="entry name" value="MoaB/Mog_dom"/>
</dbReference>
<dbReference type="Pfam" id="PF03454">
    <property type="entry name" value="MoeA_C"/>
    <property type="match status" value="1"/>
</dbReference>
<evidence type="ECO:0000256" key="6">
    <source>
        <dbReference type="RuleBase" id="RU365090"/>
    </source>
</evidence>
<dbReference type="InterPro" id="IPR005111">
    <property type="entry name" value="MoeA_C_domain_IV"/>
</dbReference>
<keyword evidence="6" id="KW-0808">Transferase</keyword>
<keyword evidence="6" id="KW-0479">Metal-binding</keyword>
<dbReference type="SUPFAM" id="SSF63867">
    <property type="entry name" value="MoeA C-terminal domain-like"/>
    <property type="match status" value="1"/>
</dbReference>
<dbReference type="Pfam" id="PF00994">
    <property type="entry name" value="MoCF_biosynth"/>
    <property type="match status" value="1"/>
</dbReference>
<proteinExistence type="inferred from homology"/>
<gene>
    <name evidence="8" type="primary">glp</name>
    <name evidence="8" type="ORF">ABVT11_01230</name>
</gene>
<dbReference type="InterPro" id="IPR005110">
    <property type="entry name" value="MoeA_linker/N"/>
</dbReference>
<dbReference type="InterPro" id="IPR038987">
    <property type="entry name" value="MoeA-like"/>
</dbReference>
<dbReference type="InterPro" id="IPR036135">
    <property type="entry name" value="MoeA_linker/N_sf"/>
</dbReference>
<comment type="similarity">
    <text evidence="3 6">Belongs to the MoeA family.</text>
</comment>
<protein>
    <recommendedName>
        <fullName evidence="6">Molybdopterin molybdenumtransferase</fullName>
        <ecNumber evidence="6">2.10.1.1</ecNumber>
    </recommendedName>
</protein>
<evidence type="ECO:0000256" key="4">
    <source>
        <dbReference type="ARBA" id="ARBA00023150"/>
    </source>
</evidence>
<keyword evidence="9" id="KW-1185">Reference proteome</keyword>
<dbReference type="PANTHER" id="PTHR10192">
    <property type="entry name" value="MOLYBDOPTERIN BIOSYNTHESIS PROTEIN"/>
    <property type="match status" value="1"/>
</dbReference>
<dbReference type="SUPFAM" id="SSF63882">
    <property type="entry name" value="MoeA N-terminal region -like"/>
    <property type="match status" value="1"/>
</dbReference>
<evidence type="ECO:0000259" key="7">
    <source>
        <dbReference type="SMART" id="SM00852"/>
    </source>
</evidence>
<evidence type="ECO:0000313" key="8">
    <source>
        <dbReference type="EMBL" id="MET1488431.1"/>
    </source>
</evidence>
<evidence type="ECO:0000256" key="1">
    <source>
        <dbReference type="ARBA" id="ARBA00002901"/>
    </source>
</evidence>
<keyword evidence="4 6" id="KW-0501">Molybdenum cofactor biosynthesis</keyword>
<dbReference type="Proteomes" id="UP001548590">
    <property type="component" value="Unassembled WGS sequence"/>
</dbReference>
<dbReference type="InterPro" id="IPR008284">
    <property type="entry name" value="MoCF_biosynth_CS"/>
</dbReference>
<reference evidence="8 9" key="1">
    <citation type="submission" date="2024-07" db="EMBL/GenBank/DDBJ databases">
        <title>Uliginosibacterium paludis KCTC:42655.</title>
        <authorList>
            <person name="Kim M.K."/>
        </authorList>
    </citation>
    <scope>NUCLEOTIDE SEQUENCE [LARGE SCALE GENOMIC DNA]</scope>
    <source>
        <strain evidence="8 9">KCTC 42655</strain>
    </source>
</reference>
<organism evidence="8 9">
    <name type="scientific">Uliginosibacterium paludis</name>
    <dbReference type="NCBI Taxonomy" id="1615952"/>
    <lineage>
        <taxon>Bacteria</taxon>
        <taxon>Pseudomonadati</taxon>
        <taxon>Pseudomonadota</taxon>
        <taxon>Betaproteobacteria</taxon>
        <taxon>Rhodocyclales</taxon>
        <taxon>Zoogloeaceae</taxon>
        <taxon>Uliginosibacterium</taxon>
    </lineage>
</organism>
<evidence type="ECO:0000256" key="3">
    <source>
        <dbReference type="ARBA" id="ARBA00010763"/>
    </source>
</evidence>
<comment type="pathway">
    <text evidence="2 6">Cofactor biosynthesis; molybdopterin biosynthesis.</text>
</comment>
<dbReference type="Gene3D" id="2.40.340.10">
    <property type="entry name" value="MoeA, C-terminal, domain IV"/>
    <property type="match status" value="1"/>
</dbReference>